<keyword evidence="1" id="KW-1133">Transmembrane helix</keyword>
<keyword evidence="3" id="KW-1185">Reference proteome</keyword>
<evidence type="ECO:0000313" key="3">
    <source>
        <dbReference type="Proteomes" id="UP000189674"/>
    </source>
</evidence>
<dbReference type="KEGG" id="alus:STSP2_02211"/>
<sequence length="93" mass="10867">MRLRRRMCFVNLIGQVRFYQRNFLLRSQAVVGFQQSAKAFDALDFGRFVKLVLCFDDPAQRLVNAFVVIIVAVLIEHVLELFDGRQNQMIKAF</sequence>
<organism evidence="2 3">
    <name type="scientific">Anaerohalosphaera lusitana</name>
    <dbReference type="NCBI Taxonomy" id="1936003"/>
    <lineage>
        <taxon>Bacteria</taxon>
        <taxon>Pseudomonadati</taxon>
        <taxon>Planctomycetota</taxon>
        <taxon>Phycisphaerae</taxon>
        <taxon>Sedimentisphaerales</taxon>
        <taxon>Anaerohalosphaeraceae</taxon>
        <taxon>Anaerohalosphaera</taxon>
    </lineage>
</organism>
<keyword evidence="1" id="KW-0812">Transmembrane</keyword>
<dbReference type="Proteomes" id="UP000189674">
    <property type="component" value="Chromosome"/>
</dbReference>
<dbReference type="AlphaFoldDB" id="A0A1U9NM75"/>
<protein>
    <submittedName>
        <fullName evidence="2">Uncharacterized protein</fullName>
    </submittedName>
</protein>
<gene>
    <name evidence="2" type="ORF">STSP2_02211</name>
</gene>
<proteinExistence type="predicted"/>
<dbReference type="EMBL" id="CP019791">
    <property type="protein sequence ID" value="AQT69031.1"/>
    <property type="molecule type" value="Genomic_DNA"/>
</dbReference>
<evidence type="ECO:0000256" key="1">
    <source>
        <dbReference type="SAM" id="Phobius"/>
    </source>
</evidence>
<feature type="transmembrane region" description="Helical" evidence="1">
    <location>
        <begin position="63"/>
        <end position="82"/>
    </location>
</feature>
<name>A0A1U9NM75_9BACT</name>
<accession>A0A1U9NM75</accession>
<keyword evidence="1" id="KW-0472">Membrane</keyword>
<reference evidence="3" key="1">
    <citation type="submission" date="2017-02" db="EMBL/GenBank/DDBJ databases">
        <title>Comparative genomics and description of representatives of a novel lineage of planctomycetes thriving in anoxic sediments.</title>
        <authorList>
            <person name="Spring S."/>
            <person name="Bunk B."/>
            <person name="Sproer C."/>
        </authorList>
    </citation>
    <scope>NUCLEOTIDE SEQUENCE [LARGE SCALE GENOMIC DNA]</scope>
    <source>
        <strain evidence="3">ST-NAGAB-D1</strain>
    </source>
</reference>
<evidence type="ECO:0000313" key="2">
    <source>
        <dbReference type="EMBL" id="AQT69031.1"/>
    </source>
</evidence>